<evidence type="ECO:0000313" key="3">
    <source>
        <dbReference type="EMBL" id="NKC66912.1"/>
    </source>
</evidence>
<organism evidence="3 4">
    <name type="scientific">Vagococcus fluvialis</name>
    <dbReference type="NCBI Taxonomy" id="2738"/>
    <lineage>
        <taxon>Bacteria</taxon>
        <taxon>Bacillati</taxon>
        <taxon>Bacillota</taxon>
        <taxon>Bacilli</taxon>
        <taxon>Lactobacillales</taxon>
        <taxon>Enterococcaceae</taxon>
        <taxon>Vagococcus</taxon>
    </lineage>
</organism>
<dbReference type="Gene3D" id="3.40.50.720">
    <property type="entry name" value="NAD(P)-binding Rossmann-like Domain"/>
    <property type="match status" value="1"/>
</dbReference>
<dbReference type="Pfam" id="PF14667">
    <property type="entry name" value="Polysacc_synt_C"/>
    <property type="match status" value="1"/>
</dbReference>
<dbReference type="PANTHER" id="PTHR43245:SF55">
    <property type="entry name" value="NAD(P)-BINDING DOMAIN-CONTAINING PROTEIN"/>
    <property type="match status" value="1"/>
</dbReference>
<dbReference type="InterPro" id="IPR011051">
    <property type="entry name" value="RmlC_Cupin_sf"/>
</dbReference>
<gene>
    <name evidence="3" type="ORF">HED35_02310</name>
</gene>
<dbReference type="SUPFAM" id="SSF51182">
    <property type="entry name" value="RmlC-like cupins"/>
    <property type="match status" value="1"/>
</dbReference>
<reference evidence="3 4" key="1">
    <citation type="submission" date="2020-03" db="EMBL/GenBank/DDBJ databases">
        <title>Bacterial samples isolated from urine from healthy bovine heifers (Gyr breed).</title>
        <authorList>
            <person name="Giannattasio-Ferraz S."/>
            <person name="Maskeri L."/>
            <person name="Penido A."/>
            <person name="Barbosa-Stancioli E.F."/>
            <person name="Putonti C."/>
        </authorList>
    </citation>
    <scope>NUCLEOTIDE SEQUENCE [LARGE SCALE GENOMIC DNA]</scope>
    <source>
        <strain evidence="3 4">UFMG-H7</strain>
    </source>
</reference>
<accession>A0A7X6D6Y4</accession>
<dbReference type="SUPFAM" id="SSF51735">
    <property type="entry name" value="NAD(P)-binding Rossmann-fold domains"/>
    <property type="match status" value="1"/>
</dbReference>
<dbReference type="CDD" id="cd07007">
    <property type="entry name" value="cupin_CapF-like_C"/>
    <property type="match status" value="1"/>
</dbReference>
<dbReference type="Pfam" id="PF01370">
    <property type="entry name" value="Epimerase"/>
    <property type="match status" value="1"/>
</dbReference>
<dbReference type="InterPro" id="IPR050177">
    <property type="entry name" value="Lipid_A_modif_metabolic_enz"/>
</dbReference>
<evidence type="ECO:0000259" key="2">
    <source>
        <dbReference type="Pfam" id="PF14667"/>
    </source>
</evidence>
<dbReference type="InterPro" id="IPR036291">
    <property type="entry name" value="NAD(P)-bd_dom_sf"/>
</dbReference>
<comment type="caution">
    <text evidence="3">The sequence shown here is derived from an EMBL/GenBank/DDBJ whole genome shotgun (WGS) entry which is preliminary data.</text>
</comment>
<dbReference type="RefSeq" id="WP_167806193.1">
    <property type="nucleotide sequence ID" value="NZ_JAAVMB010000001.1"/>
</dbReference>
<feature type="domain" description="Capsular polysaccharide assembling protein CapF C-terminal" evidence="2">
    <location>
        <begin position="255"/>
        <end position="365"/>
    </location>
</feature>
<dbReference type="Gene3D" id="2.60.120.10">
    <property type="entry name" value="Jelly Rolls"/>
    <property type="match status" value="1"/>
</dbReference>
<dbReference type="InterPro" id="IPR001509">
    <property type="entry name" value="Epimerase_deHydtase"/>
</dbReference>
<dbReference type="AlphaFoldDB" id="A0A7X6D6Y4"/>
<dbReference type="PANTHER" id="PTHR43245">
    <property type="entry name" value="BIFUNCTIONAL POLYMYXIN RESISTANCE PROTEIN ARNA"/>
    <property type="match status" value="1"/>
</dbReference>
<evidence type="ECO:0000313" key="4">
    <source>
        <dbReference type="Proteomes" id="UP000521358"/>
    </source>
</evidence>
<feature type="domain" description="NAD-dependent epimerase/dehydratase" evidence="1">
    <location>
        <begin position="3"/>
        <end position="186"/>
    </location>
</feature>
<evidence type="ECO:0000259" key="1">
    <source>
        <dbReference type="Pfam" id="PF01370"/>
    </source>
</evidence>
<dbReference type="CDD" id="cd05261">
    <property type="entry name" value="CAPF_like_SDR_e"/>
    <property type="match status" value="1"/>
</dbReference>
<dbReference type="EMBL" id="JAAVMB010000001">
    <property type="protein sequence ID" value="NKC66912.1"/>
    <property type="molecule type" value="Genomic_DNA"/>
</dbReference>
<protein>
    <submittedName>
        <fullName evidence="3">Capsular polysaccharide biosynthesis protein CapF</fullName>
    </submittedName>
</protein>
<dbReference type="InterPro" id="IPR029303">
    <property type="entry name" value="CapF_C"/>
</dbReference>
<proteinExistence type="predicted"/>
<dbReference type="Proteomes" id="UP000521358">
    <property type="component" value="Unassembled WGS sequence"/>
</dbReference>
<dbReference type="InterPro" id="IPR014710">
    <property type="entry name" value="RmlC-like_jellyroll"/>
</dbReference>
<sequence length="369" mass="42222">MKILITGANGFIGKNLISELHNRDYQDLLLVDRDTTEKELEKYSLDADFVFHLAGVNRPEEEIEFTQGNVDFTNRLLSNLKKSNKKAPIMISSSTQAVLDNSYGISKRAGEQLIFDYAEQTGVRSLVYRFPNVFGKWSKPNYNSAIATFCYNVSRNIDITVNDPSVMLELVYIDDVVNELINGLTEKESRENNYCFVPTTHRQSLGWIVETIKSFKESRENLVLPNVGDELTKKLYSTYLSFLAEDNFSYKLKMNKDNRGSFTEFLRTTHAGQTSINISKPGIVKGNHWHHTKNEKFLVVSGEGVIRFRKSESNEIIEYFVSGEELEVVDIPVGYTHNIENLGKTEMVTVMWVNEPFNPDEPDTFFLEV</sequence>
<name>A0A7X6D6Y4_9ENTE</name>